<evidence type="ECO:0000313" key="1">
    <source>
        <dbReference type="EMBL" id="TRV25556.1"/>
    </source>
</evidence>
<dbReference type="EMBL" id="SFAP01000104">
    <property type="protein sequence ID" value="TRV25556.1"/>
    <property type="molecule type" value="Genomic_DNA"/>
</dbReference>
<dbReference type="Proteomes" id="UP000318616">
    <property type="component" value="Unassembled WGS sequence"/>
</dbReference>
<sequence>MAMNDWTVVGYNDPDNPTPNGIWVYKTNPNFPNVHFSFSVDDTRNNHVGTDAIPKSYYYGMNQNGVVPHFAGAPANPATQQMLREAWNDYYTI</sequence>
<organism evidence="1 2">
    <name type="scientific">Microcystis wesenbergii Mw_MB_S_20031200_S109D</name>
    <dbReference type="NCBI Taxonomy" id="2486241"/>
    <lineage>
        <taxon>Bacteria</taxon>
        <taxon>Bacillati</taxon>
        <taxon>Cyanobacteriota</taxon>
        <taxon>Cyanophyceae</taxon>
        <taxon>Oscillatoriophycideae</taxon>
        <taxon>Chroococcales</taxon>
        <taxon>Microcystaceae</taxon>
        <taxon>Microcystis</taxon>
    </lineage>
</organism>
<proteinExistence type="predicted"/>
<name>A0A552LZB1_9CHRO</name>
<evidence type="ECO:0000313" key="2">
    <source>
        <dbReference type="Proteomes" id="UP000318616"/>
    </source>
</evidence>
<accession>A0A552LZB1</accession>
<dbReference type="AlphaFoldDB" id="A0A552LZB1"/>
<gene>
    <name evidence="1" type="ORF">EWV88_07665</name>
</gene>
<comment type="caution">
    <text evidence="1">The sequence shown here is derived from an EMBL/GenBank/DDBJ whole genome shotgun (WGS) entry which is preliminary data.</text>
</comment>
<reference evidence="1 2" key="1">
    <citation type="submission" date="2019-01" db="EMBL/GenBank/DDBJ databases">
        <title>Coherence of Microcystis species and biogeography revealed through population genomics.</title>
        <authorList>
            <person name="Perez-Carrascal O.M."/>
            <person name="Terrat Y."/>
            <person name="Giani A."/>
            <person name="Fortin N."/>
            <person name="Tromas N."/>
            <person name="Shapiro B.J."/>
        </authorList>
    </citation>
    <scope>NUCLEOTIDE SEQUENCE [LARGE SCALE GENOMIC DNA]</scope>
    <source>
        <strain evidence="1">Mw_MB_S_20031200_S109D</strain>
    </source>
</reference>
<protein>
    <submittedName>
        <fullName evidence="1">Uncharacterized protein</fullName>
    </submittedName>
</protein>